<dbReference type="SFLD" id="SFLDG01129">
    <property type="entry name" value="C1.5:_HAD__Beta-PGM__Phosphata"/>
    <property type="match status" value="1"/>
</dbReference>
<evidence type="ECO:0000256" key="4">
    <source>
        <dbReference type="PIRSR" id="PIRSR610972-3"/>
    </source>
</evidence>
<dbReference type="PATRIC" id="fig|135735.6.peg.4996"/>
<feature type="binding site" evidence="3">
    <location>
        <begin position="10"/>
        <end position="12"/>
    </location>
    <ligand>
        <name>substrate</name>
    </ligand>
</feature>
<feature type="binding site" evidence="3">
    <location>
        <position position="77"/>
    </location>
    <ligand>
        <name>substrate</name>
    </ligand>
</feature>
<gene>
    <name evidence="6" type="ORF">BEH_23770</name>
</gene>
<comment type="similarity">
    <text evidence="1">Belongs to the HAD-like hydrolase superfamily. CbbY/CbbZ/Gph/YieH family.</text>
</comment>
<dbReference type="Proteomes" id="UP000036202">
    <property type="component" value="Chromosome"/>
</dbReference>
<dbReference type="InterPro" id="IPR010972">
    <property type="entry name" value="Beta-PGM"/>
</dbReference>
<reference evidence="7" key="2">
    <citation type="submission" date="2015-06" db="EMBL/GenBank/DDBJ databases">
        <title>Genome Sequence of Bacillus endophyticus and Analysis of its Companion Mechanism in the Ketogulonigenium vulgare-Bacillus strain Consortium.</title>
        <authorList>
            <person name="Jia N."/>
            <person name="Du J."/>
            <person name="Ding M.-Z."/>
            <person name="Gao F."/>
            <person name="Yuan Y.-J."/>
        </authorList>
    </citation>
    <scope>NUCLEOTIDE SEQUENCE [LARGE SCALE GENOMIC DNA]</scope>
    <source>
        <strain evidence="7">Hbe603</strain>
    </source>
</reference>
<dbReference type="Gene3D" id="1.10.150.240">
    <property type="entry name" value="Putative phosphatase, domain 2"/>
    <property type="match status" value="1"/>
</dbReference>
<keyword evidence="4" id="KW-0479">Metal-binding</keyword>
<dbReference type="PRINTS" id="PR00413">
    <property type="entry name" value="HADHALOGNASE"/>
</dbReference>
<feature type="binding site" evidence="4">
    <location>
        <position position="171"/>
    </location>
    <ligand>
        <name>Mg(2+)</name>
        <dbReference type="ChEBI" id="CHEBI:18420"/>
    </ligand>
</feature>
<evidence type="ECO:0000256" key="3">
    <source>
        <dbReference type="PIRSR" id="PIRSR610972-2"/>
    </source>
</evidence>
<accession>A0A0H4KL76</accession>
<dbReference type="NCBIfam" id="TIGR01509">
    <property type="entry name" value="HAD-SF-IA-v3"/>
    <property type="match status" value="1"/>
</dbReference>
<feature type="site" description="Important for catalytic activity and assists the phosphoryl transfer reaction to Asp8 by balancing charge and orienting the reacting groups" evidence="5">
    <location>
        <position position="146"/>
    </location>
</feature>
<dbReference type="InterPro" id="IPR023214">
    <property type="entry name" value="HAD_sf"/>
</dbReference>
<dbReference type="SUPFAM" id="SSF56784">
    <property type="entry name" value="HAD-like"/>
    <property type="match status" value="1"/>
</dbReference>
<feature type="binding site" evidence="4">
    <location>
        <position position="10"/>
    </location>
    <ligand>
        <name>Mg(2+)</name>
        <dbReference type="ChEBI" id="CHEBI:18420"/>
    </ligand>
</feature>
<dbReference type="Gene3D" id="3.40.50.1000">
    <property type="entry name" value="HAD superfamily/HAD-like"/>
    <property type="match status" value="1"/>
</dbReference>
<dbReference type="InterPro" id="IPR023198">
    <property type="entry name" value="PGP-like_dom2"/>
</dbReference>
<reference evidence="6 7" key="1">
    <citation type="journal article" date="2015" name="PLoS ONE">
        <title>Genome Sequence of Bacillus endophyticus and Analysis of Its Companion Mechanism in the Ketogulonigenium vulgare-Bacillus Strain Consortium.</title>
        <authorList>
            <person name="Jia N."/>
            <person name="Du J."/>
            <person name="Ding M.Z."/>
            <person name="Gao F."/>
            <person name="Yuan Y.J."/>
        </authorList>
    </citation>
    <scope>NUCLEOTIDE SEQUENCE [LARGE SCALE GENOMIC DNA]</scope>
    <source>
        <strain evidence="6 7">Hbe603</strain>
    </source>
</reference>
<dbReference type="KEGG" id="beo:BEH_23770"/>
<dbReference type="SFLD" id="SFLDS00003">
    <property type="entry name" value="Haloacid_Dehalogenase"/>
    <property type="match status" value="1"/>
</dbReference>
<dbReference type="InterPro" id="IPR006439">
    <property type="entry name" value="HAD-SF_hydro_IA"/>
</dbReference>
<dbReference type="InterPro" id="IPR010976">
    <property type="entry name" value="B-phosphoglucomutase_hydrolase"/>
</dbReference>
<dbReference type="InterPro" id="IPR036412">
    <property type="entry name" value="HAD-like_sf"/>
</dbReference>
<feature type="binding site" evidence="3">
    <location>
        <position position="146"/>
    </location>
    <ligand>
        <name>substrate</name>
    </ligand>
</feature>
<dbReference type="SFLD" id="SFLDG01135">
    <property type="entry name" value="C1.5.6:_HAD__Beta-PGM__Phospha"/>
    <property type="match status" value="1"/>
</dbReference>
<feature type="active site" description="Proton donor/acceptor" evidence="2">
    <location>
        <position position="10"/>
    </location>
</feature>
<keyword evidence="4" id="KW-0460">Magnesium</keyword>
<dbReference type="PANTHER" id="PTHR18901">
    <property type="entry name" value="2-DEOXYGLUCOSE-6-PHOSPHATE PHOSPHATASE 2"/>
    <property type="match status" value="1"/>
</dbReference>
<dbReference type="OrthoDB" id="9797743at2"/>
<name>A0A0H4KL76_9BACI</name>
<evidence type="ECO:0000256" key="1">
    <source>
        <dbReference type="ARBA" id="ARBA00006171"/>
    </source>
</evidence>
<dbReference type="GO" id="GO:0000287">
    <property type="term" value="F:magnesium ion binding"/>
    <property type="evidence" value="ECO:0007669"/>
    <property type="project" value="InterPro"/>
</dbReference>
<comment type="cofactor">
    <cofactor evidence="4">
        <name>Mg(2+)</name>
        <dbReference type="ChEBI" id="CHEBI:18420"/>
    </cofactor>
    <text evidence="4">Binds 2 magnesium ions per subunit.</text>
</comment>
<evidence type="ECO:0000256" key="2">
    <source>
        <dbReference type="PIRSR" id="PIRSR610972-1"/>
    </source>
</evidence>
<dbReference type="AlphaFoldDB" id="A0A0H4KL76"/>
<dbReference type="Pfam" id="PF00702">
    <property type="entry name" value="Hydrolase"/>
    <property type="match status" value="1"/>
</dbReference>
<feature type="active site" description="Proton donor/acceptor" evidence="2">
    <location>
        <position position="12"/>
    </location>
</feature>
<evidence type="ECO:0000313" key="6">
    <source>
        <dbReference type="EMBL" id="AKO94842.1"/>
    </source>
</evidence>
<organism evidence="6 7">
    <name type="scientific">Priestia filamentosa</name>
    <dbReference type="NCBI Taxonomy" id="1402861"/>
    <lineage>
        <taxon>Bacteria</taxon>
        <taxon>Bacillati</taxon>
        <taxon>Bacillota</taxon>
        <taxon>Bacilli</taxon>
        <taxon>Bacillales</taxon>
        <taxon>Bacillaceae</taxon>
        <taxon>Priestia</taxon>
    </lineage>
</organism>
<dbReference type="PANTHER" id="PTHR18901:SF38">
    <property type="entry name" value="PSEUDOURIDINE-5'-PHOSPHATASE"/>
    <property type="match status" value="1"/>
</dbReference>
<dbReference type="NCBIfam" id="TIGR01990">
    <property type="entry name" value="bPGM"/>
    <property type="match status" value="1"/>
</dbReference>
<feature type="binding site" evidence="4">
    <location>
        <position position="12"/>
    </location>
    <ligand>
        <name>Mg(2+)</name>
        <dbReference type="ChEBI" id="CHEBI:18420"/>
    </ligand>
</feature>
<evidence type="ECO:0000313" key="7">
    <source>
        <dbReference type="Proteomes" id="UP000036202"/>
    </source>
</evidence>
<feature type="binding site" evidence="3">
    <location>
        <begin position="115"/>
        <end position="119"/>
    </location>
    <ligand>
        <name>substrate</name>
    </ligand>
</feature>
<dbReference type="GO" id="GO:0005975">
    <property type="term" value="P:carbohydrate metabolic process"/>
    <property type="evidence" value="ECO:0007669"/>
    <property type="project" value="InterPro"/>
</dbReference>
<dbReference type="GO" id="GO:0008801">
    <property type="term" value="F:beta-phosphoglucomutase activity"/>
    <property type="evidence" value="ECO:0007669"/>
    <property type="project" value="InterPro"/>
</dbReference>
<feature type="binding site" evidence="4">
    <location>
        <position position="170"/>
    </location>
    <ligand>
        <name>Mg(2+)</name>
        <dbReference type="ChEBI" id="CHEBI:18420"/>
    </ligand>
</feature>
<evidence type="ECO:0000256" key="5">
    <source>
        <dbReference type="PIRSR" id="PIRSR610972-4"/>
    </source>
</evidence>
<keyword evidence="7" id="KW-1185">Reference proteome</keyword>
<protein>
    <submittedName>
        <fullName evidence="6">Beta-phosphoglucomutase</fullName>
    </submittedName>
</protein>
<dbReference type="NCBIfam" id="TIGR02009">
    <property type="entry name" value="PGMB-YQAB-SF"/>
    <property type="match status" value="1"/>
</dbReference>
<sequence>MKKIQAVIFDFDGVIVDTVPLYYKATKVIADKLGVTFTAEMNQRLQGVNRKQTIMTLLKDSMRNYSEQEVYELGEQKNEEYKKLIQNLDGKVVRPGIQLLLEELKKRGIPTAVASSSSNAPYLIEKIGLSSYFDHIVDVKKVKKGKPNPEIFLTAARQLQIPPQDCIAIEDGRAGLEGIQKANMFSVGVGEDEMMKNADLYVEKTEELTFEKLAKSYDEFFQVK</sequence>
<feature type="site" description="Important for catalytic activity and assists the phosphoryl transfer reaction to Asp8 by balancing charge and orienting the reacting groups" evidence="5">
    <location>
        <position position="115"/>
    </location>
</feature>
<dbReference type="EMBL" id="CP011974">
    <property type="protein sequence ID" value="AKO94842.1"/>
    <property type="molecule type" value="Genomic_DNA"/>
</dbReference>
<dbReference type="RefSeq" id="WP_040060395.1">
    <property type="nucleotide sequence ID" value="NZ_CP011974.1"/>
</dbReference>
<feature type="binding site" evidence="3">
    <location>
        <begin position="45"/>
        <end position="50"/>
    </location>
    <ligand>
        <name>substrate</name>
    </ligand>
</feature>
<proteinExistence type="inferred from homology"/>